<feature type="domain" description="Translation initiation factor 3 C-terminal" evidence="4">
    <location>
        <begin position="119"/>
        <end position="203"/>
    </location>
</feature>
<evidence type="ECO:0000259" key="5">
    <source>
        <dbReference type="Pfam" id="PF05198"/>
    </source>
</evidence>
<dbReference type="GO" id="GO:0043022">
    <property type="term" value="F:ribosome binding"/>
    <property type="evidence" value="ECO:0007669"/>
    <property type="project" value="TreeGrafter"/>
</dbReference>
<dbReference type="InterPro" id="IPR019814">
    <property type="entry name" value="Translation_initiation_fac_3_N"/>
</dbReference>
<evidence type="ECO:0000256" key="1">
    <source>
        <dbReference type="ARBA" id="ARBA00005439"/>
    </source>
</evidence>
<keyword evidence="2 6" id="KW-0396">Initiation factor</keyword>
<dbReference type="PANTHER" id="PTHR10938">
    <property type="entry name" value="TRANSLATION INITIATION FACTOR IF-3"/>
    <property type="match status" value="1"/>
</dbReference>
<dbReference type="GO" id="GO:0016020">
    <property type="term" value="C:membrane"/>
    <property type="evidence" value="ECO:0007669"/>
    <property type="project" value="TreeGrafter"/>
</dbReference>
<proteinExistence type="evidence at transcript level"/>
<dbReference type="SUPFAM" id="SSF55200">
    <property type="entry name" value="Translation initiation factor IF3, C-terminal domain"/>
    <property type="match status" value="1"/>
</dbReference>
<dbReference type="GO" id="GO:0005829">
    <property type="term" value="C:cytosol"/>
    <property type="evidence" value="ECO:0007669"/>
    <property type="project" value="TreeGrafter"/>
</dbReference>
<dbReference type="HAMAP" id="MF_00080">
    <property type="entry name" value="IF_3"/>
    <property type="match status" value="1"/>
</dbReference>
<dbReference type="GO" id="GO:0032790">
    <property type="term" value="P:ribosome disassembly"/>
    <property type="evidence" value="ECO:0007669"/>
    <property type="project" value="TreeGrafter"/>
</dbReference>
<protein>
    <submittedName>
        <fullName evidence="6">Translation initiation factor IF-3</fullName>
    </submittedName>
</protein>
<dbReference type="FunFam" id="3.30.110.10:FF:000001">
    <property type="entry name" value="Translation initiation factor IF-3"/>
    <property type="match status" value="1"/>
</dbReference>
<evidence type="ECO:0000313" key="6">
    <source>
        <dbReference type="EMBL" id="LAC25919.1"/>
    </source>
</evidence>
<dbReference type="InterPro" id="IPR036788">
    <property type="entry name" value="T_IF-3_C_sf"/>
</dbReference>
<dbReference type="InterPro" id="IPR019815">
    <property type="entry name" value="Translation_initiation_fac_3_C"/>
</dbReference>
<evidence type="ECO:0000256" key="3">
    <source>
        <dbReference type="ARBA" id="ARBA00022917"/>
    </source>
</evidence>
<dbReference type="Gene3D" id="3.30.110.10">
    <property type="entry name" value="Translation initiation factor 3 (IF-3), C-terminal domain"/>
    <property type="match status" value="1"/>
</dbReference>
<evidence type="ECO:0000259" key="4">
    <source>
        <dbReference type="Pfam" id="PF00707"/>
    </source>
</evidence>
<keyword evidence="3" id="KW-0648">Protein biosynthesis</keyword>
<dbReference type="Pfam" id="PF05198">
    <property type="entry name" value="IF3_N"/>
    <property type="match status" value="1"/>
</dbReference>
<dbReference type="AlphaFoldDB" id="A0A6A7G646"/>
<sequence>MLFEDIILFIYYYNILKRRLINIAIKIKKRYQGRQRDTHRDFINEGIRAKELLVIDQNGEKLGIISRAEALRKADEAELDLILISDKGEITVAKIADYGKFKYERKKKESETKKNQKIIETKEVRLRPNIGQHDLDVKIKAARKFIEKGNRVKVSLSYRGREMANKEVGLQTINNFLDQFEDIAQIDKRPKLTGRFLDAYISPIKN</sequence>
<dbReference type="Gene3D" id="3.10.20.80">
    <property type="entry name" value="Translation initiation factor 3 (IF-3), N-terminal domain"/>
    <property type="match status" value="1"/>
</dbReference>
<dbReference type="EMBL" id="IACT01006796">
    <property type="protein sequence ID" value="LAC25919.1"/>
    <property type="molecule type" value="mRNA"/>
</dbReference>
<dbReference type="InterPro" id="IPR001288">
    <property type="entry name" value="Translation_initiation_fac_3"/>
</dbReference>
<dbReference type="Pfam" id="PF00707">
    <property type="entry name" value="IF3_C"/>
    <property type="match status" value="1"/>
</dbReference>
<feature type="domain" description="Translation initiation factor 3 N-terminal" evidence="5">
    <location>
        <begin position="43"/>
        <end position="111"/>
    </location>
</feature>
<dbReference type="GO" id="GO:0003743">
    <property type="term" value="F:translation initiation factor activity"/>
    <property type="evidence" value="ECO:0007669"/>
    <property type="project" value="UniProtKB-KW"/>
</dbReference>
<comment type="similarity">
    <text evidence="1">Belongs to the IF-3 family.</text>
</comment>
<dbReference type="PANTHER" id="PTHR10938:SF0">
    <property type="entry name" value="TRANSLATION INITIATION FACTOR IF-3, MITOCHONDRIAL"/>
    <property type="match status" value="1"/>
</dbReference>
<name>A0A6A7G646_9CRUS</name>
<organism evidence="6">
    <name type="scientific">Hirondellea gigas</name>
    <dbReference type="NCBI Taxonomy" id="1518452"/>
    <lineage>
        <taxon>Eukaryota</taxon>
        <taxon>Metazoa</taxon>
        <taxon>Ecdysozoa</taxon>
        <taxon>Arthropoda</taxon>
        <taxon>Crustacea</taxon>
        <taxon>Multicrustacea</taxon>
        <taxon>Malacostraca</taxon>
        <taxon>Eumalacostraca</taxon>
        <taxon>Peracarida</taxon>
        <taxon>Amphipoda</taxon>
        <taxon>Amphilochidea</taxon>
        <taxon>Lysianassida</taxon>
        <taxon>Lysianassidira</taxon>
        <taxon>Lysianassoidea</taxon>
        <taxon>Lysianassidae</taxon>
        <taxon>Hirondellea</taxon>
    </lineage>
</organism>
<evidence type="ECO:0000256" key="2">
    <source>
        <dbReference type="ARBA" id="ARBA00022540"/>
    </source>
</evidence>
<accession>A0A6A7G646</accession>
<reference evidence="6" key="1">
    <citation type="submission" date="2017-11" db="EMBL/GenBank/DDBJ databases">
        <title>The sensing device of the deep-sea amphipod.</title>
        <authorList>
            <person name="Kobayashi H."/>
            <person name="Nagahama T."/>
            <person name="Arai W."/>
            <person name="Sasagawa Y."/>
            <person name="Umeda M."/>
            <person name="Hayashi T."/>
            <person name="Nikaido I."/>
            <person name="Watanabe H."/>
            <person name="Oguri K."/>
            <person name="Kitazato H."/>
            <person name="Fujioka K."/>
            <person name="Kido Y."/>
            <person name="Takami H."/>
        </authorList>
    </citation>
    <scope>NUCLEOTIDE SEQUENCE</scope>
    <source>
        <tissue evidence="6">Whole body</tissue>
    </source>
</reference>
<dbReference type="InterPro" id="IPR036787">
    <property type="entry name" value="T_IF-3_N_sf"/>
</dbReference>
<dbReference type="NCBIfam" id="TIGR00168">
    <property type="entry name" value="infC"/>
    <property type="match status" value="1"/>
</dbReference>
<dbReference type="SUPFAM" id="SSF54364">
    <property type="entry name" value="Translation initiation factor IF3, N-terminal domain"/>
    <property type="match status" value="1"/>
</dbReference>